<dbReference type="InterPro" id="IPR007110">
    <property type="entry name" value="Ig-like_dom"/>
</dbReference>
<dbReference type="Proteomes" id="UP000663879">
    <property type="component" value="Unassembled WGS sequence"/>
</dbReference>
<proteinExistence type="predicted"/>
<evidence type="ECO:0000259" key="5">
    <source>
        <dbReference type="PROSITE" id="PS50835"/>
    </source>
</evidence>
<accession>A0A813QN15</accession>
<dbReference type="EMBL" id="CAJNOC010000508">
    <property type="protein sequence ID" value="CAF0769872.1"/>
    <property type="molecule type" value="Genomic_DNA"/>
</dbReference>
<name>A0A813QN15_9BILA</name>
<dbReference type="Pfam" id="PF00047">
    <property type="entry name" value="ig"/>
    <property type="match status" value="1"/>
</dbReference>
<dbReference type="OrthoDB" id="10012075at2759"/>
<dbReference type="Pfam" id="PF13927">
    <property type="entry name" value="Ig_3"/>
    <property type="match status" value="2"/>
</dbReference>
<dbReference type="PANTHER" id="PTHR12231">
    <property type="entry name" value="CTX-RELATED TYPE I TRANSMEMBRANE PROTEIN"/>
    <property type="match status" value="1"/>
</dbReference>
<dbReference type="SUPFAM" id="SSF48726">
    <property type="entry name" value="Immunoglobulin"/>
    <property type="match status" value="3"/>
</dbReference>
<keyword evidence="7" id="KW-1185">Reference proteome</keyword>
<keyword evidence="4" id="KW-0393">Immunoglobulin domain</keyword>
<evidence type="ECO:0000256" key="2">
    <source>
        <dbReference type="ARBA" id="ARBA00022737"/>
    </source>
</evidence>
<keyword evidence="3" id="KW-1015">Disulfide bond</keyword>
<feature type="domain" description="Ig-like" evidence="5">
    <location>
        <begin position="2"/>
        <end position="94"/>
    </location>
</feature>
<dbReference type="AlphaFoldDB" id="A0A813QN15"/>
<evidence type="ECO:0000313" key="6">
    <source>
        <dbReference type="EMBL" id="CAF0769872.1"/>
    </source>
</evidence>
<dbReference type="SMART" id="SM00408">
    <property type="entry name" value="IGc2"/>
    <property type="match status" value="3"/>
</dbReference>
<protein>
    <recommendedName>
        <fullName evidence="5">Ig-like domain-containing protein</fullName>
    </recommendedName>
</protein>
<sequence length="401" mass="45816">MPSFDRASENLTVIIGNSAVLPCFISNLGDHKVAWIKVANMDILTIGDYKVTNDDRIKLPQGYVSDWSLSIHPINEEDAGEYICQVNTEPQIISKIYLQVQLPPKIIEEKSTINPGPVKEGSNLKIYCHSEGIPSPKVSWYFRKPKSKNDKLFVQNHHKVDQIIHEGDTLIIRNITRHHSGVFECIANNSVPPAASRKIKVSVEFGPEILVTNEKVEQIIGQDARLECKIKSNPLISHYWMLNGQVIENENYLQENKAKYDIFTFNQNDFMTVSGLIVKNLTLTDFGKYECYAVNGYNTSKGEIILKELIYRRSTTTKATQSRILIYQERLKEQKSTTSKSTHPKLHRKNLNTSKLIKNYKVSEDEYIDESLKLDNLFSSGVYRAYPSINLIIILIFTNIF</sequence>
<feature type="domain" description="Ig-like" evidence="5">
    <location>
        <begin position="207"/>
        <end position="307"/>
    </location>
</feature>
<evidence type="ECO:0000256" key="3">
    <source>
        <dbReference type="ARBA" id="ARBA00023157"/>
    </source>
</evidence>
<organism evidence="6 7">
    <name type="scientific">Brachionus calyciflorus</name>
    <dbReference type="NCBI Taxonomy" id="104777"/>
    <lineage>
        <taxon>Eukaryota</taxon>
        <taxon>Metazoa</taxon>
        <taxon>Spiralia</taxon>
        <taxon>Gnathifera</taxon>
        <taxon>Rotifera</taxon>
        <taxon>Eurotatoria</taxon>
        <taxon>Monogononta</taxon>
        <taxon>Pseudotrocha</taxon>
        <taxon>Ploima</taxon>
        <taxon>Brachionidae</taxon>
        <taxon>Brachionus</taxon>
    </lineage>
</organism>
<dbReference type="InterPro" id="IPR036179">
    <property type="entry name" value="Ig-like_dom_sf"/>
</dbReference>
<dbReference type="SMART" id="SM00409">
    <property type="entry name" value="IG"/>
    <property type="match status" value="3"/>
</dbReference>
<reference evidence="6" key="1">
    <citation type="submission" date="2021-02" db="EMBL/GenBank/DDBJ databases">
        <authorList>
            <person name="Nowell W R."/>
        </authorList>
    </citation>
    <scope>NUCLEOTIDE SEQUENCE</scope>
    <source>
        <strain evidence="6">Ploen Becks lab</strain>
    </source>
</reference>
<dbReference type="InterPro" id="IPR013783">
    <property type="entry name" value="Ig-like_fold"/>
</dbReference>
<keyword evidence="2" id="KW-0677">Repeat</keyword>
<dbReference type="PROSITE" id="PS50835">
    <property type="entry name" value="IG_LIKE"/>
    <property type="match status" value="3"/>
</dbReference>
<gene>
    <name evidence="6" type="ORF">OXX778_LOCUS4891</name>
</gene>
<dbReference type="PANTHER" id="PTHR12231:SF253">
    <property type="entry name" value="DPR-INTERACTING PROTEIN ETA, ISOFORM B-RELATED"/>
    <property type="match status" value="1"/>
</dbReference>
<evidence type="ECO:0000313" key="7">
    <source>
        <dbReference type="Proteomes" id="UP000663879"/>
    </source>
</evidence>
<keyword evidence="1" id="KW-0732">Signal</keyword>
<feature type="domain" description="Ig-like" evidence="5">
    <location>
        <begin position="104"/>
        <end position="202"/>
    </location>
</feature>
<evidence type="ECO:0000256" key="1">
    <source>
        <dbReference type="ARBA" id="ARBA00022729"/>
    </source>
</evidence>
<dbReference type="InterPro" id="IPR013151">
    <property type="entry name" value="Immunoglobulin_dom"/>
</dbReference>
<dbReference type="GO" id="GO:0043005">
    <property type="term" value="C:neuron projection"/>
    <property type="evidence" value="ECO:0007669"/>
    <property type="project" value="TreeGrafter"/>
</dbReference>
<dbReference type="InterPro" id="IPR003599">
    <property type="entry name" value="Ig_sub"/>
</dbReference>
<dbReference type="InterPro" id="IPR051170">
    <property type="entry name" value="Neural/epithelial_adhesion"/>
</dbReference>
<comment type="caution">
    <text evidence="6">The sequence shown here is derived from an EMBL/GenBank/DDBJ whole genome shotgun (WGS) entry which is preliminary data.</text>
</comment>
<evidence type="ECO:0000256" key="4">
    <source>
        <dbReference type="ARBA" id="ARBA00023319"/>
    </source>
</evidence>
<dbReference type="Gene3D" id="2.60.40.10">
    <property type="entry name" value="Immunoglobulins"/>
    <property type="match status" value="3"/>
</dbReference>
<dbReference type="InterPro" id="IPR003598">
    <property type="entry name" value="Ig_sub2"/>
</dbReference>